<evidence type="ECO:0000256" key="1">
    <source>
        <dbReference type="ARBA" id="ARBA00023295"/>
    </source>
</evidence>
<dbReference type="PROSITE" id="PS50022">
    <property type="entry name" value="FA58C_3"/>
    <property type="match status" value="1"/>
</dbReference>
<dbReference type="InterPro" id="IPR000421">
    <property type="entry name" value="FA58C"/>
</dbReference>
<reference evidence="5 6" key="1">
    <citation type="submission" date="2020-08" db="EMBL/GenBank/DDBJ databases">
        <title>Genome public.</title>
        <authorList>
            <person name="Liu C."/>
            <person name="Sun Q."/>
        </authorList>
    </citation>
    <scope>NUCLEOTIDE SEQUENCE [LARGE SCALE GENOMIC DNA]</scope>
    <source>
        <strain evidence="5 6">NSJ-27</strain>
    </source>
</reference>
<evidence type="ECO:0000313" key="6">
    <source>
        <dbReference type="Proteomes" id="UP000649151"/>
    </source>
</evidence>
<name>A0ABR7IQ96_9CLOT</name>
<comment type="caution">
    <text evidence="5">The sequence shown here is derived from an EMBL/GenBank/DDBJ whole genome shotgun (WGS) entry which is preliminary data.</text>
</comment>
<dbReference type="Gene3D" id="1.20.1270.90">
    <property type="entry name" value="AF1782-like"/>
    <property type="match status" value="3"/>
</dbReference>
<evidence type="ECO:0000256" key="3">
    <source>
        <dbReference type="SAM" id="Phobius"/>
    </source>
</evidence>
<dbReference type="InterPro" id="IPR008979">
    <property type="entry name" value="Galactose-bd-like_sf"/>
</dbReference>
<feature type="transmembrane region" description="Helical" evidence="3">
    <location>
        <begin position="422"/>
        <end position="441"/>
    </location>
</feature>
<dbReference type="SUPFAM" id="SSF49785">
    <property type="entry name" value="Galactose-binding domain-like"/>
    <property type="match status" value="1"/>
</dbReference>
<gene>
    <name evidence="5" type="ORF">H8Z77_04615</name>
</gene>
<protein>
    <submittedName>
        <fullName evidence="5">Discoidin domain-containing protein</fullName>
    </submittedName>
</protein>
<keyword evidence="1" id="KW-0378">Hydrolase</keyword>
<feature type="compositionally biased region" description="Polar residues" evidence="2">
    <location>
        <begin position="400"/>
        <end position="414"/>
    </location>
</feature>
<evidence type="ECO:0000259" key="4">
    <source>
        <dbReference type="PROSITE" id="PS50022"/>
    </source>
</evidence>
<feature type="domain" description="F5/8 type C" evidence="4">
    <location>
        <begin position="1"/>
        <end position="168"/>
    </location>
</feature>
<dbReference type="Pfam" id="PF00754">
    <property type="entry name" value="F5_F8_type_C"/>
    <property type="match status" value="1"/>
</dbReference>
<dbReference type="Pfam" id="PF07554">
    <property type="entry name" value="FIVAR"/>
    <property type="match status" value="3"/>
</dbReference>
<dbReference type="EMBL" id="JACOQK010000001">
    <property type="protein sequence ID" value="MBC5787309.1"/>
    <property type="molecule type" value="Genomic_DNA"/>
</dbReference>
<keyword evidence="6" id="KW-1185">Reference proteome</keyword>
<feature type="region of interest" description="Disordered" evidence="2">
    <location>
        <begin position="386"/>
        <end position="418"/>
    </location>
</feature>
<evidence type="ECO:0000313" key="5">
    <source>
        <dbReference type="EMBL" id="MBC5787309.1"/>
    </source>
</evidence>
<keyword evidence="3" id="KW-1133">Transmembrane helix</keyword>
<proteinExistence type="predicted"/>
<accession>A0ABR7IQ96</accession>
<organism evidence="5 6">
    <name type="scientific">Clostridium facile</name>
    <dbReference type="NCBI Taxonomy" id="2763035"/>
    <lineage>
        <taxon>Bacteria</taxon>
        <taxon>Bacillati</taxon>
        <taxon>Bacillota</taxon>
        <taxon>Clostridia</taxon>
        <taxon>Eubacteriales</taxon>
        <taxon>Clostridiaceae</taxon>
        <taxon>Clostridium</taxon>
    </lineage>
</organism>
<dbReference type="Gene3D" id="2.60.120.260">
    <property type="entry name" value="Galactose-binding domain-like"/>
    <property type="match status" value="1"/>
</dbReference>
<evidence type="ECO:0000256" key="2">
    <source>
        <dbReference type="SAM" id="MobiDB-lite"/>
    </source>
</evidence>
<dbReference type="Proteomes" id="UP000649151">
    <property type="component" value="Unassembled WGS sequence"/>
</dbReference>
<sequence>MTLTAQVEWIGHDNLALNKPVSSNAGWNTGDWSSEKLVDGILVTQGGSAGFTTTQGHTQDVDYWVEIDLGEDTTFNCVQLYPRSDTVGVNGGVASFPRNFSFEVKADGAEEYTTVSSYEDYEASQGKPSVFEFEPVTARYIRLHVTKLGDAAQADPNYYFLQLAEMGVYDTTDIPNPPVETNKDILNKVITYAEEQKASDDFNNVIKDVQESFNAALDAAKEIAADPAATQDAINAAWKALMTEIHKLGFVKGDITSLEALVALAEGYDMNDFVEAGQAEFLEALKAAQDLLADKDNAMQAEIETAETNLLNAMLNLRYKADKSILEKVIAEANGKDANAYTAESYAVLEAAVAEANAVMANEDATQEEVDAAVVSVQEAMKGLVAVEKPSTETPDDNKANGTQTGQESTTTKANAAKTGDVAPIAGVMALVLAGAAVVALKKKK</sequence>
<keyword evidence="3" id="KW-0812">Transmembrane</keyword>
<keyword evidence="1" id="KW-0326">Glycosidase</keyword>
<keyword evidence="3" id="KW-0472">Membrane</keyword>